<proteinExistence type="inferred from homology"/>
<comment type="function">
    <text evidence="2">Antitoxin component of a type II toxin-antitoxin (TA) system.</text>
</comment>
<dbReference type="SUPFAM" id="SSF143120">
    <property type="entry name" value="YefM-like"/>
    <property type="match status" value="1"/>
</dbReference>
<dbReference type="Pfam" id="PF02604">
    <property type="entry name" value="PhdYeFM_antitox"/>
    <property type="match status" value="1"/>
</dbReference>
<dbReference type="InterPro" id="IPR006442">
    <property type="entry name" value="Antitoxin_Phd/YefM"/>
</dbReference>
<comment type="similarity">
    <text evidence="1 2">Belongs to the phD/YefM antitoxin family.</text>
</comment>
<comment type="caution">
    <text evidence="4">The sequence shown here is derived from an EMBL/GenBank/DDBJ whole genome shotgun (WGS) entry which is preliminary data.</text>
</comment>
<dbReference type="PATRIC" id="fig|264251.5.peg.310"/>
<feature type="region of interest" description="Disordered" evidence="3">
    <location>
        <begin position="60"/>
        <end position="84"/>
    </location>
</feature>
<gene>
    <name evidence="4" type="ORF">FB00_01500</name>
</gene>
<dbReference type="EMBL" id="JNBQ01000001">
    <property type="protein sequence ID" value="KLN36553.1"/>
    <property type="molecule type" value="Genomic_DNA"/>
</dbReference>
<dbReference type="NCBIfam" id="TIGR01552">
    <property type="entry name" value="phd_fam"/>
    <property type="match status" value="1"/>
</dbReference>
<accession>A0A0H2KTW0</accession>
<evidence type="ECO:0000313" key="4">
    <source>
        <dbReference type="EMBL" id="KLN36553.1"/>
    </source>
</evidence>
<dbReference type="Proteomes" id="UP000035265">
    <property type="component" value="Unassembled WGS sequence"/>
</dbReference>
<dbReference type="Gene3D" id="3.40.1620.10">
    <property type="entry name" value="YefM-like domain"/>
    <property type="match status" value="1"/>
</dbReference>
<evidence type="ECO:0000256" key="2">
    <source>
        <dbReference type="RuleBase" id="RU362080"/>
    </source>
</evidence>
<evidence type="ECO:0000256" key="3">
    <source>
        <dbReference type="SAM" id="MobiDB-lite"/>
    </source>
</evidence>
<dbReference type="InterPro" id="IPR036165">
    <property type="entry name" value="YefM-like_sf"/>
</dbReference>
<reference evidence="4 5" key="1">
    <citation type="submission" date="2014-05" db="EMBL/GenBank/DDBJ databases">
        <title>Cellulosimicrobium funkei U11 genome.</title>
        <authorList>
            <person name="Hu C."/>
            <person name="Gong Y."/>
            <person name="Wan W."/>
            <person name="Jiang M."/>
        </authorList>
    </citation>
    <scope>NUCLEOTIDE SEQUENCE [LARGE SCALE GENOMIC DNA]</scope>
    <source>
        <strain evidence="4 5">U11</strain>
    </source>
</reference>
<name>A0A0H2KTW0_9MICO</name>
<sequence length="84" mass="9055">MQVNVLEAKNNLSQLVNRAAAGEDVVIARRGVPLVRLVPVSADLAHGTGAAIVEWLDDHPHATRSPRPAEQVDAAIEAEREGWE</sequence>
<evidence type="ECO:0000313" key="5">
    <source>
        <dbReference type="Proteomes" id="UP000035265"/>
    </source>
</evidence>
<dbReference type="AlphaFoldDB" id="A0A0H2KTW0"/>
<keyword evidence="5" id="KW-1185">Reference proteome</keyword>
<protein>
    <recommendedName>
        <fullName evidence="2">Antitoxin</fullName>
    </recommendedName>
</protein>
<dbReference type="STRING" id="264251.FB00_01500"/>
<evidence type="ECO:0000256" key="1">
    <source>
        <dbReference type="ARBA" id="ARBA00009981"/>
    </source>
</evidence>
<organism evidence="4 5">
    <name type="scientific">Cellulosimicrobium funkei</name>
    <dbReference type="NCBI Taxonomy" id="264251"/>
    <lineage>
        <taxon>Bacteria</taxon>
        <taxon>Bacillati</taxon>
        <taxon>Actinomycetota</taxon>
        <taxon>Actinomycetes</taxon>
        <taxon>Micrococcales</taxon>
        <taxon>Promicromonosporaceae</taxon>
        <taxon>Cellulosimicrobium</taxon>
    </lineage>
</organism>
<dbReference type="RefSeq" id="WP_047231025.1">
    <property type="nucleotide sequence ID" value="NZ_JNBQ01000001.1"/>
</dbReference>